<dbReference type="Gene3D" id="3.40.50.720">
    <property type="entry name" value="NAD(P)-binding Rossmann-like Domain"/>
    <property type="match status" value="2"/>
</dbReference>
<dbReference type="RefSeq" id="XP_043128572.1">
    <property type="nucleotide sequence ID" value="XM_043272637.1"/>
</dbReference>
<dbReference type="InterPro" id="IPR016039">
    <property type="entry name" value="Thiolase-like"/>
</dbReference>
<dbReference type="InterPro" id="IPR057326">
    <property type="entry name" value="KR_dom"/>
</dbReference>
<dbReference type="InterPro" id="IPR036291">
    <property type="entry name" value="NAD(P)-bd_dom_sf"/>
</dbReference>
<dbReference type="Gene3D" id="1.10.1200.10">
    <property type="entry name" value="ACP-like"/>
    <property type="match status" value="1"/>
</dbReference>
<dbReference type="InterPro" id="IPR020806">
    <property type="entry name" value="PKS_PP-bd"/>
</dbReference>
<dbReference type="EMBL" id="BOPL01000008">
    <property type="protein sequence ID" value="GIK05386.1"/>
    <property type="molecule type" value="Genomic_DNA"/>
</dbReference>
<dbReference type="GO" id="GO:0031177">
    <property type="term" value="F:phosphopantetheine binding"/>
    <property type="evidence" value="ECO:0007669"/>
    <property type="project" value="InterPro"/>
</dbReference>
<evidence type="ECO:0000259" key="7">
    <source>
        <dbReference type="PROSITE" id="PS50075"/>
    </source>
</evidence>
<dbReference type="Pfam" id="PF21089">
    <property type="entry name" value="PKS_DH_N"/>
    <property type="match status" value="1"/>
</dbReference>
<dbReference type="PANTHER" id="PTHR43775">
    <property type="entry name" value="FATTY ACID SYNTHASE"/>
    <property type="match status" value="1"/>
</dbReference>
<comment type="caution">
    <text evidence="10">The sequence shown here is derived from an EMBL/GenBank/DDBJ whole genome shotgun (WGS) entry which is preliminary data.</text>
</comment>
<evidence type="ECO:0000256" key="2">
    <source>
        <dbReference type="ARBA" id="ARBA00022553"/>
    </source>
</evidence>
<dbReference type="InterPro" id="IPR014030">
    <property type="entry name" value="Ketoacyl_synth_N"/>
</dbReference>
<dbReference type="InterPro" id="IPR014043">
    <property type="entry name" value="Acyl_transferase_dom"/>
</dbReference>
<accession>A0A9P3C541</accession>
<dbReference type="SUPFAM" id="SSF47336">
    <property type="entry name" value="ACP-like"/>
    <property type="match status" value="1"/>
</dbReference>
<dbReference type="SUPFAM" id="SSF53335">
    <property type="entry name" value="S-adenosyl-L-methionine-dependent methyltransferases"/>
    <property type="match status" value="1"/>
</dbReference>
<feature type="region of interest" description="N-terminal hotdog fold" evidence="5">
    <location>
        <begin position="999"/>
        <end position="1135"/>
    </location>
</feature>
<dbReference type="FunFam" id="3.40.47.10:FF:000019">
    <property type="entry name" value="Polyketide synthase type I"/>
    <property type="match status" value="1"/>
</dbReference>
<dbReference type="InterPro" id="IPR020807">
    <property type="entry name" value="PKS_DH"/>
</dbReference>
<dbReference type="InterPro" id="IPR042104">
    <property type="entry name" value="PKS_dehydratase_sf"/>
</dbReference>
<dbReference type="Gene3D" id="3.40.366.10">
    <property type="entry name" value="Malonyl-Coenzyme A Acyl Carrier Protein, domain 2"/>
    <property type="match status" value="1"/>
</dbReference>
<dbReference type="InterPro" id="IPR009081">
    <property type="entry name" value="PP-bd_ACP"/>
</dbReference>
<evidence type="ECO:0000313" key="11">
    <source>
        <dbReference type="Proteomes" id="UP000710440"/>
    </source>
</evidence>
<dbReference type="SMART" id="SM00829">
    <property type="entry name" value="PKS_ER"/>
    <property type="match status" value="1"/>
</dbReference>
<organism evidence="10 11">
    <name type="scientific">Aspergillus viridinutans</name>
    <dbReference type="NCBI Taxonomy" id="75553"/>
    <lineage>
        <taxon>Eukaryota</taxon>
        <taxon>Fungi</taxon>
        <taxon>Dikarya</taxon>
        <taxon>Ascomycota</taxon>
        <taxon>Pezizomycotina</taxon>
        <taxon>Eurotiomycetes</taxon>
        <taxon>Eurotiomycetidae</taxon>
        <taxon>Eurotiales</taxon>
        <taxon>Aspergillaceae</taxon>
        <taxon>Aspergillus</taxon>
        <taxon>Aspergillus subgen. Fumigati</taxon>
    </lineage>
</organism>
<dbReference type="GO" id="GO:0016491">
    <property type="term" value="F:oxidoreductase activity"/>
    <property type="evidence" value="ECO:0007669"/>
    <property type="project" value="InterPro"/>
</dbReference>
<dbReference type="PROSITE" id="PS52004">
    <property type="entry name" value="KS3_2"/>
    <property type="match status" value="1"/>
</dbReference>
<dbReference type="InterPro" id="IPR013216">
    <property type="entry name" value="Methyltransf_11"/>
</dbReference>
<dbReference type="Pfam" id="PF02801">
    <property type="entry name" value="Ketoacyl-synt_C"/>
    <property type="match status" value="1"/>
</dbReference>
<dbReference type="InterPro" id="IPR049551">
    <property type="entry name" value="PKS_DH_C"/>
</dbReference>
<dbReference type="Pfam" id="PF16197">
    <property type="entry name" value="KAsynt_C_assoc"/>
    <property type="match status" value="1"/>
</dbReference>
<dbReference type="PROSITE" id="PS52019">
    <property type="entry name" value="PKS_MFAS_DH"/>
    <property type="match status" value="1"/>
</dbReference>
<dbReference type="InterPro" id="IPR016035">
    <property type="entry name" value="Acyl_Trfase/lysoPLipase"/>
</dbReference>
<dbReference type="InterPro" id="IPR029063">
    <property type="entry name" value="SAM-dependent_MTases_sf"/>
</dbReference>
<dbReference type="Pfam" id="PF14765">
    <property type="entry name" value="PS-DH"/>
    <property type="match status" value="1"/>
</dbReference>
<evidence type="ECO:0000259" key="8">
    <source>
        <dbReference type="PROSITE" id="PS52004"/>
    </source>
</evidence>
<dbReference type="GO" id="GO:0006633">
    <property type="term" value="P:fatty acid biosynthetic process"/>
    <property type="evidence" value="ECO:0007669"/>
    <property type="project" value="TreeGrafter"/>
</dbReference>
<feature type="active site" description="Proton donor; for dehydratase activity" evidence="5">
    <location>
        <position position="1217"/>
    </location>
</feature>
<dbReference type="Gene3D" id="3.10.129.110">
    <property type="entry name" value="Polyketide synthase dehydratase"/>
    <property type="match status" value="1"/>
</dbReference>
<dbReference type="SMART" id="SM00826">
    <property type="entry name" value="PKS_DH"/>
    <property type="match status" value="1"/>
</dbReference>
<dbReference type="Pfam" id="PF00109">
    <property type="entry name" value="ketoacyl-synt"/>
    <property type="match status" value="1"/>
</dbReference>
<dbReference type="GO" id="GO:0008757">
    <property type="term" value="F:S-adenosylmethionine-dependent methyltransferase activity"/>
    <property type="evidence" value="ECO:0007669"/>
    <property type="project" value="InterPro"/>
</dbReference>
<dbReference type="InterPro" id="IPR050091">
    <property type="entry name" value="PKS_NRPS_Biosynth_Enz"/>
</dbReference>
<name>A0A9P3C541_ASPVI</name>
<sequence>MAINSFEGTGEPVQLPSPSNVHIQDEASNSLDDASMPIAIIGMGFRGPGDASNVEKLWKMIVEGREAWKQIPESRWNSHAFYHPDHARHGTVNVQGGHFLTEDVSLFDAPFFNMTSDEAAAMDPQQRLLLEVTYEGIENAGIPLPKIMGSQTSCFVGSFNADYTDLLLRDPDAIPMYQCTNAGQSRAMMANRVSYFFDLKGPSVTVDTACSGSLVALHLACQTLRTGDAAMAIAAGVNVILSHEFMSTMTMMKFLSPDGRCYTFDEKANGYARGEGIGCLILKPLKDAIRDKDPIRAVIRGSGSNQDGRTPGITLPSGASQEALIRHVYSTAGLHPHDTEFVETHGTGTQAGDPIETGALARVFCADRNPAKPLRIGSIKTNVGHLEGTSGVAGVIKAVLMLENRTFLPNRNFTSLNPRILLDEWKLKIQLDPEPWESKGSHRVSVNSFGYGGSNAHVILEDTYGYLKSHGLQALVGKVRTPFPRKALKPSQTPNGRHNEPPTRTRLFMLSSFDDHSIAKQIENIRDYLLERRSIADDLFMSTLAFTLNQRRTTLMCRAAVTGNSAASLIKALEGSIKVRKAIRKPVVGFVFTGQGAQWCGMGRELVGAYPVFRQSMDRIDAHLARLGAPFSALGEILENQDASRLNHPLHSQTICTALQIALVDLLSSWTIQPDSVTGHSSGEIAAAYAIGALSMEDAISVAYYRGVAASKLSHNEAMKGGMLAAGVSPAQIEPLLDTLKSGKAVVACINSPSSVTVSGDVEAIEELEKVLKEKEFFCRRLAVDVAYHSHHMELVGGEYLDLISNIRPRIGSKSGKHPVSFFSSVTGAEVKASDLGTQYWTRNLLGQVKFVESIRALCFETSTQKSMFAAPNNRRARRPNGTRKVNVDVLLEVGPHAALSGPIRQILKDDNKLDAVGIQYVSVLTRKIDSVTTALEVAGTLACLGSHVSFSAINDPLDETPDNHVLVDLPPYAWNHSRAYWAEPRISTTYRKRKHPRTDLLGALDRISCPFEPRWRNFVRVSEVPWLKDHKIQSNIVYPAAGYVAMAIEAASQHLPEREANKGISAFILRDVEIKAALVIQEHSAAELMTSLRGCQGGTKDSEHLYEFNIYSVTTENRWTEHCRGLVGVHDMSLDTEYQTGSQTTEKTSDLSVIDISTFYEKLASIGLEYGPCFANLTQANCADNLCFAEVTVPDTATVMPVNFQYPYLIHPCTLDSIFHTMFVPTNFRDDPAIPVYIDQLCVSRCTEHSPGTKMHIETHIDKRTRKGIVASITVMNSNDTVAMSIKGLRCKNLENNAPKDTVNPTDRLGYMLTWKADPDLLSRQEFSNIFTENNHDNDESAKRTSLESCASYYIRKAIQDLESVDKEELHPDRRQQLEYFVDLMQESLLLPPPDMNSADIHAVSASGPEGRILTAMGERLSTVLKDPKFSTIDMDPSVWEQYWDAVRSTPVYEKLASYLELVGYKNPMISILEVEGTFGQSSQAYLERLLSNSGQGPICSEYTITHQAPSIPEHLAPLLSEWNQWLKVKKLDLNQSPETQDFPRHQYDVVLVPLGLCTVPSKLQALRNIHKLLKPQGHLIIVDPIAGHDNLLDTVIFANSPGCWSEARFGYTLKDWNVALSAAGFSETEDASTSREGPFMIITRPSHEHSIPKRSILIISEDDDNGIDMSTLQDCLSPVSSDIEIADFTHAKPEGRVCVIISALSRQLMADPTPQELEMLKRIFLKALGVLWVTRGAAISPVTPDGALATGFVRTSRSESGIERIVTLDLDGQNPLLSNHAAEVICTVVRERILAEGNGKSDTEYAERNGVLLIPRVVENQAFNSSLAVSHKTRTTSLEKFHQKDRFLKATISDVSRADSVLFVDDSRMNDLPADHIRVQTYAVCIDKQAVNALEEQDMSQEPAMSFGASGIVQCVGEAVHGFAPGDRVACLAQGAVANYQQEQALAFQNLPSDLSFEAAAALPVAYCTALYALQDLGRVVSTDRVLVYGATGTVAQALAKLCLHTGADVLFVVRAEKDKHSLVSTVAVPDDRVIVDENGAQVRKLLRMKGHRPLDVVINFECSDNEMLQMLCRLVGTGGKFIQNRRSQLKWAIPQLDNDISFATLNISKLLKDKPTLLHRTWGDVMRMFRAGHIRGSNALATYSISDMSDALNALEEDIDSIVISAQPDDVVKVITPRPQAALLDPDASYILVGGLGGIGRATALWMADNGARTLIFVNRSGLSSEAAQETARDLKKKGVRVVVHACDISDSQQVEKMVSDLARDAPPIRGVIQAAMVLRDIHIEKMTIEDYLSVLRPKYAGTWNLHRYLPDNLDFFVMLSSISGIIGNATQAAYAAGSTFLDAFAAYRNSLGLPAVSLDLGVITDVGYLAGNRDLAAKMAQQGFHGTDTATLMSLIAASIRSPFGEGRTSQIITGLGEWKEGQSLSNFDAPLFAHFRRQFQRKGGEDQSDEFIGKLRETLRDVSNLEEASGVIYSALSGKIAAHLSVPIESIDASHPITEYGIDSHMAVELRNWISKTMESTVPILDILASSTLLDLAGKIASKSKLVHVEE</sequence>
<gene>
    <name evidence="10" type="ORF">Aspvir_009495</name>
</gene>
<keyword evidence="1" id="KW-0596">Phosphopantetheine</keyword>
<dbReference type="Proteomes" id="UP000710440">
    <property type="component" value="Unassembled WGS sequence"/>
</dbReference>
<evidence type="ECO:0000256" key="5">
    <source>
        <dbReference type="PROSITE-ProRule" id="PRU01363"/>
    </source>
</evidence>
<protein>
    <submittedName>
        <fullName evidence="10">Type I iterative polyketide synthase</fullName>
    </submittedName>
</protein>
<feature type="domain" description="PKS/mFAS DH" evidence="9">
    <location>
        <begin position="999"/>
        <end position="1301"/>
    </location>
</feature>
<dbReference type="OrthoDB" id="329835at2759"/>
<dbReference type="InterPro" id="IPR011032">
    <property type="entry name" value="GroES-like_sf"/>
</dbReference>
<dbReference type="Pfam" id="PF00698">
    <property type="entry name" value="Acyl_transf_1"/>
    <property type="match status" value="1"/>
</dbReference>
<dbReference type="Gene3D" id="3.90.180.10">
    <property type="entry name" value="Medium-chain alcohol dehydrogenases, catalytic domain"/>
    <property type="match status" value="1"/>
</dbReference>
<dbReference type="GeneID" id="66937477"/>
<evidence type="ECO:0000256" key="1">
    <source>
        <dbReference type="ARBA" id="ARBA00022450"/>
    </source>
</evidence>
<dbReference type="SMART" id="SM00825">
    <property type="entry name" value="PKS_KS"/>
    <property type="match status" value="1"/>
</dbReference>
<dbReference type="InterPro" id="IPR049900">
    <property type="entry name" value="PKS_mFAS_DH"/>
</dbReference>
<evidence type="ECO:0000256" key="3">
    <source>
        <dbReference type="ARBA" id="ARBA00022679"/>
    </source>
</evidence>
<dbReference type="Gene3D" id="3.40.50.150">
    <property type="entry name" value="Vaccinia Virus protein VP39"/>
    <property type="match status" value="1"/>
</dbReference>
<dbReference type="InterPro" id="IPR036736">
    <property type="entry name" value="ACP-like_sf"/>
</dbReference>
<dbReference type="SMART" id="SM00823">
    <property type="entry name" value="PKS_PP"/>
    <property type="match status" value="1"/>
</dbReference>
<keyword evidence="11" id="KW-1185">Reference proteome</keyword>
<evidence type="ECO:0000313" key="10">
    <source>
        <dbReference type="EMBL" id="GIK05386.1"/>
    </source>
</evidence>
<feature type="domain" description="Ketosynthase family 3 (KS3)" evidence="8">
    <location>
        <begin position="35"/>
        <end position="462"/>
    </location>
</feature>
<dbReference type="CDD" id="cd00833">
    <property type="entry name" value="PKS"/>
    <property type="match status" value="1"/>
</dbReference>
<proteinExistence type="predicted"/>
<reference evidence="10 11" key="1">
    <citation type="submission" date="2021-02" db="EMBL/GenBank/DDBJ databases">
        <title>Pan-genome distribution and transcriptional activeness of fungal secondary metabolism genes in Aspergillus section Fumigati.</title>
        <authorList>
            <person name="Takahashi H."/>
            <person name="Umemura M."/>
            <person name="Ninomiya A."/>
            <person name="Kusuya Y."/>
            <person name="Urayama S."/>
            <person name="Shimizu M."/>
            <person name="Watanabe A."/>
            <person name="Kamei K."/>
            <person name="Yaguchi T."/>
            <person name="Hagiwara D."/>
        </authorList>
    </citation>
    <scope>NUCLEOTIDE SEQUENCE [LARGE SCALE GENOMIC DNA]</scope>
    <source>
        <strain evidence="10 11">IFM 47045</strain>
    </source>
</reference>
<dbReference type="SUPFAM" id="SSF53901">
    <property type="entry name" value="Thiolase-like"/>
    <property type="match status" value="1"/>
</dbReference>
<dbReference type="InterPro" id="IPR032821">
    <property type="entry name" value="PKS_assoc"/>
</dbReference>
<dbReference type="SUPFAM" id="SSF55048">
    <property type="entry name" value="Probable ACP-binding domain of malonyl-CoA ACP transacylase"/>
    <property type="match status" value="1"/>
</dbReference>
<dbReference type="InterPro" id="IPR016036">
    <property type="entry name" value="Malonyl_transacylase_ACP-bd"/>
</dbReference>
<keyword evidence="3" id="KW-0808">Transferase</keyword>
<dbReference type="Pfam" id="PF23114">
    <property type="entry name" value="NAD-bd_HRPKS_sdrA"/>
    <property type="match status" value="1"/>
</dbReference>
<dbReference type="Pfam" id="PF08659">
    <property type="entry name" value="KR"/>
    <property type="match status" value="1"/>
</dbReference>
<dbReference type="SUPFAM" id="SSF50129">
    <property type="entry name" value="GroES-like"/>
    <property type="match status" value="1"/>
</dbReference>
<dbReference type="InterPro" id="IPR013968">
    <property type="entry name" value="PKS_KR"/>
</dbReference>
<keyword evidence="2" id="KW-0597">Phosphoprotein</keyword>
<dbReference type="CDD" id="cd05195">
    <property type="entry name" value="enoyl_red"/>
    <property type="match status" value="1"/>
</dbReference>
<evidence type="ECO:0000259" key="9">
    <source>
        <dbReference type="PROSITE" id="PS52019"/>
    </source>
</evidence>
<feature type="domain" description="Carrier" evidence="7">
    <location>
        <begin position="2472"/>
        <end position="2549"/>
    </location>
</feature>
<dbReference type="SMART" id="SM00827">
    <property type="entry name" value="PKS_AT"/>
    <property type="match status" value="1"/>
</dbReference>
<dbReference type="PANTHER" id="PTHR43775:SF29">
    <property type="entry name" value="ASPERFURANONE POLYKETIDE SYNTHASE AFOG-RELATED"/>
    <property type="match status" value="1"/>
</dbReference>
<dbReference type="Pfam" id="PF08241">
    <property type="entry name" value="Methyltransf_11"/>
    <property type="match status" value="1"/>
</dbReference>
<dbReference type="InterPro" id="IPR049552">
    <property type="entry name" value="PKS_DH_N"/>
</dbReference>
<dbReference type="GO" id="GO:0044550">
    <property type="term" value="P:secondary metabolite biosynthetic process"/>
    <property type="evidence" value="ECO:0007669"/>
    <property type="project" value="TreeGrafter"/>
</dbReference>
<dbReference type="GO" id="GO:0004312">
    <property type="term" value="F:fatty acid synthase activity"/>
    <property type="evidence" value="ECO:0007669"/>
    <property type="project" value="TreeGrafter"/>
</dbReference>
<dbReference type="SMART" id="SM00822">
    <property type="entry name" value="PKS_KR"/>
    <property type="match status" value="1"/>
</dbReference>
<dbReference type="InterPro" id="IPR056501">
    <property type="entry name" value="NAD-bd_HRPKS_sdrA"/>
</dbReference>
<dbReference type="InterPro" id="IPR020843">
    <property type="entry name" value="ER"/>
</dbReference>
<dbReference type="InterPro" id="IPR001227">
    <property type="entry name" value="Ac_transferase_dom_sf"/>
</dbReference>
<dbReference type="PROSITE" id="PS50075">
    <property type="entry name" value="CARRIER"/>
    <property type="match status" value="1"/>
</dbReference>
<evidence type="ECO:0000256" key="6">
    <source>
        <dbReference type="SAM" id="MobiDB-lite"/>
    </source>
</evidence>
<feature type="region of interest" description="Disordered" evidence="6">
    <location>
        <begin position="1"/>
        <end position="24"/>
    </location>
</feature>
<dbReference type="Gene3D" id="3.40.47.10">
    <property type="match status" value="1"/>
</dbReference>
<dbReference type="InterPro" id="IPR014031">
    <property type="entry name" value="Ketoacyl_synth_C"/>
</dbReference>
<keyword evidence="4" id="KW-0511">Multifunctional enzyme</keyword>
<feature type="active site" description="Proton acceptor; for dehydratase activity" evidence="5">
    <location>
        <position position="1031"/>
    </location>
</feature>
<evidence type="ECO:0000256" key="4">
    <source>
        <dbReference type="ARBA" id="ARBA00023268"/>
    </source>
</evidence>
<dbReference type="SUPFAM" id="SSF52151">
    <property type="entry name" value="FabD/lysophospholipase-like"/>
    <property type="match status" value="1"/>
</dbReference>
<dbReference type="Pfam" id="PF00550">
    <property type="entry name" value="PP-binding"/>
    <property type="match status" value="1"/>
</dbReference>
<dbReference type="InterPro" id="IPR020841">
    <property type="entry name" value="PKS_Beta-ketoAc_synthase_dom"/>
</dbReference>
<feature type="region of interest" description="C-terminal hotdog fold" evidence="5">
    <location>
        <begin position="1152"/>
        <end position="1301"/>
    </location>
</feature>
<dbReference type="SUPFAM" id="SSF51735">
    <property type="entry name" value="NAD(P)-binding Rossmann-fold domains"/>
    <property type="match status" value="2"/>
</dbReference>